<dbReference type="Pfam" id="PF25607">
    <property type="entry name" value="DUF7939"/>
    <property type="match status" value="1"/>
</dbReference>
<dbReference type="PANTHER" id="PTHR40940:SF1">
    <property type="entry name" value="PROTEIN BATD"/>
    <property type="match status" value="1"/>
</dbReference>
<evidence type="ECO:0000313" key="4">
    <source>
        <dbReference type="Proteomes" id="UP001266357"/>
    </source>
</evidence>
<feature type="transmembrane region" description="Helical" evidence="1">
    <location>
        <begin position="421"/>
        <end position="442"/>
    </location>
</feature>
<dbReference type="Proteomes" id="UP001266357">
    <property type="component" value="Unassembled WGS sequence"/>
</dbReference>
<feature type="domain" description="DUF7939" evidence="2">
    <location>
        <begin position="459"/>
        <end position="541"/>
    </location>
</feature>
<accession>A0ABU2ZXW5</accession>
<dbReference type="RefSeq" id="WP_311577727.1">
    <property type="nucleotide sequence ID" value="NZ_JAVRIF010000002.1"/>
</dbReference>
<keyword evidence="1" id="KW-0812">Transmembrane</keyword>
<protein>
    <submittedName>
        <fullName evidence="3">BatD family protein</fullName>
    </submittedName>
</protein>
<gene>
    <name evidence="3" type="ORF">RM573_04130</name>
</gene>
<dbReference type="EMBL" id="JAVRIF010000002">
    <property type="protein sequence ID" value="MDT0602770.1"/>
    <property type="molecule type" value="Genomic_DNA"/>
</dbReference>
<dbReference type="InterPro" id="IPR025738">
    <property type="entry name" value="BatD"/>
</dbReference>
<dbReference type="PANTHER" id="PTHR40940">
    <property type="entry name" value="PROTEIN BATD-RELATED"/>
    <property type="match status" value="1"/>
</dbReference>
<keyword evidence="1" id="KW-0472">Membrane</keyword>
<sequence length="554" mass="61182">MVRIIVTLIGLYALLLTKTGFAFVNVTATVDKNPVVVSESFVLTVTADDDINTNALDTSPLMQDFIVGRTSVSTQTSMINFKTSRTTKWSTVLIAREAGTKIIPALSVDSAVTEPITLSVLAASDPQASKQQDLFITTDISAKEVYVQQQLTLTVKLHFAAELKRGSLTEPSLTGANITQIGKDKEADTIINGRRYRVIERTYAISPQQSGEFTLKSPIFSGEIMQPSTRRNGFLSFAETKPVSVIGEEIPLTIRPIPADYQGAWLPSELLSIHQEWQPSPDSFIVGEPITRIITLTAAGLSEEQLPDIEMAMPEGLKVYPDQAELHTGLNNERLVSQKVKNFAIVANKAGVYQLPEIIIPWWNTVTNQYQQAVIPAQTITVESNPEQIAQAPISLSSELPSLTEPSNTASKTVTVYQSSWLQWLFLALWLLTSLAWFITYIRQNKSTPSNAKKSSVNDQYLALLAACKQHNGEQALALLVPWYNTMVDKKISTIADIIHHTQHDTLISAINDLQQCFYSKSTQRWHGDNLIKAVTAVNKQPEISPSQTFAINP</sequence>
<proteinExistence type="predicted"/>
<dbReference type="Pfam" id="PF13584">
    <property type="entry name" value="BatD"/>
    <property type="match status" value="1"/>
</dbReference>
<evidence type="ECO:0000259" key="2">
    <source>
        <dbReference type="Pfam" id="PF25607"/>
    </source>
</evidence>
<comment type="caution">
    <text evidence="3">The sequence shown here is derived from an EMBL/GenBank/DDBJ whole genome shotgun (WGS) entry which is preliminary data.</text>
</comment>
<evidence type="ECO:0000256" key="1">
    <source>
        <dbReference type="SAM" id="Phobius"/>
    </source>
</evidence>
<keyword evidence="4" id="KW-1185">Reference proteome</keyword>
<name>A0ABU2ZXW5_9GAMM</name>
<dbReference type="InterPro" id="IPR057699">
    <property type="entry name" value="DUF7939"/>
</dbReference>
<keyword evidence="1" id="KW-1133">Transmembrane helix</keyword>
<reference evidence="3 4" key="1">
    <citation type="submission" date="2023-09" db="EMBL/GenBank/DDBJ databases">
        <authorList>
            <person name="Rey-Velasco X."/>
        </authorList>
    </citation>
    <scope>NUCLEOTIDE SEQUENCE [LARGE SCALE GENOMIC DNA]</scope>
    <source>
        <strain evidence="3 4">W431</strain>
    </source>
</reference>
<organism evidence="3 4">
    <name type="scientific">Thalassotalea castellviae</name>
    <dbReference type="NCBI Taxonomy" id="3075612"/>
    <lineage>
        <taxon>Bacteria</taxon>
        <taxon>Pseudomonadati</taxon>
        <taxon>Pseudomonadota</taxon>
        <taxon>Gammaproteobacteria</taxon>
        <taxon>Alteromonadales</taxon>
        <taxon>Colwelliaceae</taxon>
        <taxon>Thalassotalea</taxon>
    </lineage>
</organism>
<evidence type="ECO:0000313" key="3">
    <source>
        <dbReference type="EMBL" id="MDT0602770.1"/>
    </source>
</evidence>